<evidence type="ECO:0000313" key="2">
    <source>
        <dbReference type="EMBL" id="KAK6764136.1"/>
    </source>
</evidence>
<dbReference type="PANTHER" id="PTHR11232">
    <property type="entry name" value="PHOSPHOTYROSINE INTERACTION DOMAIN-CONTAINING FAMILY MEMBER"/>
    <property type="match status" value="1"/>
</dbReference>
<name>A0ABR1EN93_NECAM</name>
<evidence type="ECO:0000313" key="3">
    <source>
        <dbReference type="Proteomes" id="UP001303046"/>
    </source>
</evidence>
<dbReference type="SUPFAM" id="SSF50729">
    <property type="entry name" value="PH domain-like"/>
    <property type="match status" value="1"/>
</dbReference>
<dbReference type="InterPro" id="IPR006020">
    <property type="entry name" value="PTB/PI_dom"/>
</dbReference>
<proteinExistence type="predicted"/>
<gene>
    <name evidence="2" type="primary">Necator_chrX.g24619</name>
    <name evidence="2" type="ORF">RB195_024454</name>
</gene>
<dbReference type="InterPro" id="IPR051133">
    <property type="entry name" value="Adapter_Engulfment-Domain"/>
</dbReference>
<protein>
    <recommendedName>
        <fullName evidence="1">PID domain-containing protein</fullName>
    </recommendedName>
</protein>
<dbReference type="Pfam" id="PF14719">
    <property type="entry name" value="PID_2"/>
    <property type="match status" value="1"/>
</dbReference>
<dbReference type="Gene3D" id="2.30.29.30">
    <property type="entry name" value="Pleckstrin-homology domain (PH domain)/Phosphotyrosine-binding domain (PTB)"/>
    <property type="match status" value="1"/>
</dbReference>
<dbReference type="Proteomes" id="UP001303046">
    <property type="component" value="Unassembled WGS sequence"/>
</dbReference>
<feature type="domain" description="PID" evidence="1">
    <location>
        <begin position="117"/>
        <end position="253"/>
    </location>
</feature>
<accession>A0ABR1EN93</accession>
<dbReference type="EMBL" id="JAVFWL010000006">
    <property type="protein sequence ID" value="KAK6764136.1"/>
    <property type="molecule type" value="Genomic_DNA"/>
</dbReference>
<comment type="caution">
    <text evidence="2">The sequence shown here is derived from an EMBL/GenBank/DDBJ whole genome shotgun (WGS) entry which is preliminary data.</text>
</comment>
<dbReference type="InterPro" id="IPR011993">
    <property type="entry name" value="PH-like_dom_sf"/>
</dbReference>
<keyword evidence="3" id="KW-1185">Reference proteome</keyword>
<sequence length="254" mass="28475">MDGHGLVITSSPRYACSGLPTVSSAGTYPAAEAHHFVLRSNNGLFLQTKALLAGATNKSEKENKDFLTLSCDFPIQCRASKIRRNTVLMPVLNSSTSPSQFFTFPFRRKKQCYTINPPDLCYDVIYLGNVLTIMAGGEHCFEKPLALIWKAYCSRADADLSMGLEITRSGLKAKTKEQGLTEYWANRITSSGALPHYPKIFCWIYRHDGKSRLKPDLRCHAVLCKRSSDAVTIHNKLQEFLHAALQVNIRRKKC</sequence>
<evidence type="ECO:0000259" key="1">
    <source>
        <dbReference type="SMART" id="SM00462"/>
    </source>
</evidence>
<organism evidence="2 3">
    <name type="scientific">Necator americanus</name>
    <name type="common">Human hookworm</name>
    <dbReference type="NCBI Taxonomy" id="51031"/>
    <lineage>
        <taxon>Eukaryota</taxon>
        <taxon>Metazoa</taxon>
        <taxon>Ecdysozoa</taxon>
        <taxon>Nematoda</taxon>
        <taxon>Chromadorea</taxon>
        <taxon>Rhabditida</taxon>
        <taxon>Rhabditina</taxon>
        <taxon>Rhabditomorpha</taxon>
        <taxon>Strongyloidea</taxon>
        <taxon>Ancylostomatidae</taxon>
        <taxon>Bunostominae</taxon>
        <taxon>Necator</taxon>
    </lineage>
</organism>
<reference evidence="2 3" key="1">
    <citation type="submission" date="2023-08" db="EMBL/GenBank/DDBJ databases">
        <title>A Necator americanus chromosomal reference genome.</title>
        <authorList>
            <person name="Ilik V."/>
            <person name="Petrzelkova K.J."/>
            <person name="Pardy F."/>
            <person name="Fuh T."/>
            <person name="Niatou-Singa F.S."/>
            <person name="Gouil Q."/>
            <person name="Baker L."/>
            <person name="Ritchie M.E."/>
            <person name="Jex A.R."/>
            <person name="Gazzola D."/>
            <person name="Li H."/>
            <person name="Toshio Fujiwara R."/>
            <person name="Zhan B."/>
            <person name="Aroian R.V."/>
            <person name="Pafco B."/>
            <person name="Schwarz E.M."/>
        </authorList>
    </citation>
    <scope>NUCLEOTIDE SEQUENCE [LARGE SCALE GENOMIC DNA]</scope>
    <source>
        <strain evidence="2 3">Aroian</strain>
        <tissue evidence="2">Whole animal</tissue>
    </source>
</reference>
<dbReference type="PANTHER" id="PTHR11232:SF2">
    <property type="entry name" value="FI05246P"/>
    <property type="match status" value="1"/>
</dbReference>
<dbReference type="SMART" id="SM00462">
    <property type="entry name" value="PTB"/>
    <property type="match status" value="1"/>
</dbReference>